<comment type="caution">
    <text evidence="1">The sequence shown here is derived from an EMBL/GenBank/DDBJ whole genome shotgun (WGS) entry which is preliminary data.</text>
</comment>
<dbReference type="EMBL" id="QJTJ01000028">
    <property type="protein sequence ID" value="PYF03733.1"/>
    <property type="molecule type" value="Genomic_DNA"/>
</dbReference>
<proteinExistence type="predicted"/>
<evidence type="ECO:0000313" key="2">
    <source>
        <dbReference type="Proteomes" id="UP000247416"/>
    </source>
</evidence>
<dbReference type="AlphaFoldDB" id="A0A318TGS6"/>
<reference evidence="1 2" key="1">
    <citation type="submission" date="2018-06" db="EMBL/GenBank/DDBJ databases">
        <title>Genomic Encyclopedia of Archaeal and Bacterial Type Strains, Phase II (KMG-II): from individual species to whole genera.</title>
        <authorList>
            <person name="Goeker M."/>
        </authorList>
    </citation>
    <scope>NUCLEOTIDE SEQUENCE [LARGE SCALE GENOMIC DNA]</scope>
    <source>
        <strain evidence="1 2">KACC 16626</strain>
    </source>
</reference>
<name>A0A318TGS6_9BACL</name>
<keyword evidence="2" id="KW-1185">Reference proteome</keyword>
<dbReference type="Proteomes" id="UP000247416">
    <property type="component" value="Unassembled WGS sequence"/>
</dbReference>
<organism evidence="1 2">
    <name type="scientific">Ureibacillus chungkukjangi</name>
    <dbReference type="NCBI Taxonomy" id="1202712"/>
    <lineage>
        <taxon>Bacteria</taxon>
        <taxon>Bacillati</taxon>
        <taxon>Bacillota</taxon>
        <taxon>Bacilli</taxon>
        <taxon>Bacillales</taxon>
        <taxon>Caryophanaceae</taxon>
        <taxon>Ureibacillus</taxon>
    </lineage>
</organism>
<dbReference type="RefSeq" id="WP_107936871.1">
    <property type="nucleotide sequence ID" value="NZ_CP085009.1"/>
</dbReference>
<sequence length="168" mass="19503">MPIKVESIVLGGPNAELFPSSVSSNLNFDALILSGNNAKELSVIIKKHLDTTYGFIKLTYNEEELFNEDFRNYLVLRWVITIDWLEEYINNGEAKMIEPEGISIKRACGNSTLFINKIDSKEFILPEFEFLESTLKSGKYFFEYFKKFTQTSNYENYLLKIKKLLNLI</sequence>
<accession>A0A318TGS6</accession>
<evidence type="ECO:0000313" key="1">
    <source>
        <dbReference type="EMBL" id="PYF03733.1"/>
    </source>
</evidence>
<protein>
    <submittedName>
        <fullName evidence="1">Uncharacterized protein</fullName>
    </submittedName>
</protein>
<gene>
    <name evidence="1" type="ORF">BJ095_12836</name>
</gene>